<evidence type="ECO:0000313" key="2">
    <source>
        <dbReference type="Proteomes" id="UP000222072"/>
    </source>
</evidence>
<keyword evidence="2" id="KW-1185">Reference proteome</keyword>
<proteinExistence type="predicted"/>
<name>A0A1L2C987_9CAUD</name>
<protein>
    <submittedName>
        <fullName evidence="1">Uncharacterized protein</fullName>
    </submittedName>
</protein>
<sequence>MQRKKVYIDHDPEATFLYVLRLPDIAGSIFDETSEVSAVIEVPVTSGINQLTAQAEWTGNCRTRIKVNGGSLLGATSARLLVKIVHEGVTYTTDPVNIRMVG</sequence>
<dbReference type="Proteomes" id="UP000222072">
    <property type="component" value="Segment"/>
</dbReference>
<accession>A0A1L2C987</accession>
<gene>
    <name evidence="1" type="ORF">ZC03_094</name>
</gene>
<dbReference type="EMBL" id="KU356690">
    <property type="protein sequence ID" value="AMD43471.1"/>
    <property type="molecule type" value="Genomic_DNA"/>
</dbReference>
<organism evidence="1 2">
    <name type="scientific">Pseudomonas phage ZC03</name>
    <dbReference type="NCBI Taxonomy" id="1622115"/>
    <lineage>
        <taxon>Viruses</taxon>
        <taxon>Duplodnaviria</taxon>
        <taxon>Heunggongvirae</taxon>
        <taxon>Uroviricota</taxon>
        <taxon>Caudoviricetes</taxon>
        <taxon>Schitoviridae</taxon>
        <taxon>Zicotriavirus</taxon>
        <taxon>Zicotriavirus ZC03</taxon>
    </lineage>
</organism>
<reference evidence="1 2" key="1">
    <citation type="journal article" date="2017" name="BMC Genomics">
        <title>Three novel Pseudomonas phages isolated from composting provide insights into the evolution and diversity of tailed phages.</title>
        <authorList>
            <person name="Amgarten D."/>
            <person name="Martins L.F."/>
            <person name="Lombardi K.C."/>
            <person name="Antunes L.P."/>
            <person name="de Souza A.P.S."/>
            <person name="Nicastro G.G."/>
            <person name="Kitajima E.W."/>
            <person name="Quaggio R.B."/>
            <person name="Upton C."/>
            <person name="Setubal J.C."/>
            <person name="da Silva A.M."/>
        </authorList>
    </citation>
    <scope>NUCLEOTIDE SEQUENCE [LARGE SCALE GENOMIC DNA]</scope>
</reference>
<evidence type="ECO:0000313" key="1">
    <source>
        <dbReference type="EMBL" id="AMD43471.1"/>
    </source>
</evidence>